<keyword evidence="2" id="KW-1185">Reference proteome</keyword>
<name>A0ABP0WGA1_9BRYO</name>
<sequence>MWCHRIRSELAGYKSYPPSTGSRPDGYGNSDYRLKLGCWHTHGLRACEIPPVHYVIMSGDVLWLTGYVR</sequence>
<dbReference type="EMBL" id="OZ020112">
    <property type="protein sequence ID" value="CAK9265484.1"/>
    <property type="molecule type" value="Genomic_DNA"/>
</dbReference>
<protein>
    <submittedName>
        <fullName evidence="1">Uncharacterized protein</fullName>
    </submittedName>
</protein>
<evidence type="ECO:0000313" key="1">
    <source>
        <dbReference type="EMBL" id="CAK9265484.1"/>
    </source>
</evidence>
<proteinExistence type="predicted"/>
<dbReference type="Proteomes" id="UP001497444">
    <property type="component" value="Chromosome 17"/>
</dbReference>
<reference evidence="1" key="1">
    <citation type="submission" date="2024-02" db="EMBL/GenBank/DDBJ databases">
        <authorList>
            <consortium name="ELIXIR-Norway"/>
            <consortium name="Elixir Norway"/>
        </authorList>
    </citation>
    <scope>NUCLEOTIDE SEQUENCE</scope>
</reference>
<evidence type="ECO:0000313" key="2">
    <source>
        <dbReference type="Proteomes" id="UP001497444"/>
    </source>
</evidence>
<organism evidence="1 2">
    <name type="scientific">Sphagnum jensenii</name>
    <dbReference type="NCBI Taxonomy" id="128206"/>
    <lineage>
        <taxon>Eukaryota</taxon>
        <taxon>Viridiplantae</taxon>
        <taxon>Streptophyta</taxon>
        <taxon>Embryophyta</taxon>
        <taxon>Bryophyta</taxon>
        <taxon>Sphagnophytina</taxon>
        <taxon>Sphagnopsida</taxon>
        <taxon>Sphagnales</taxon>
        <taxon>Sphagnaceae</taxon>
        <taxon>Sphagnum</taxon>
    </lineage>
</organism>
<gene>
    <name evidence="1" type="ORF">CSSPJE1EN1_LOCUS10962</name>
</gene>
<accession>A0ABP0WGA1</accession>